<accession>A0A948RZE2</accession>
<sequence>MQKKTNPEKRNWIVIVFAFANALLIYGVICYIVTMNRPAVVQTSLLSDFRVGGYGLSALMLVAGFWIFPRSTAGTIVLRETFMTKSIISLAFCDAVGIIGLVLVILGLPPVEYLPFGVLGLLSILFFVLPRGLRYWRQFEGGESGTQQGLIES</sequence>
<dbReference type="EMBL" id="JAHJDP010000091">
    <property type="protein sequence ID" value="MBU2692432.1"/>
    <property type="molecule type" value="Genomic_DNA"/>
</dbReference>
<keyword evidence="1" id="KW-0812">Transmembrane</keyword>
<feature type="transmembrane region" description="Helical" evidence="1">
    <location>
        <begin position="88"/>
        <end position="107"/>
    </location>
</feature>
<evidence type="ECO:0000313" key="2">
    <source>
        <dbReference type="EMBL" id="MBU2692432.1"/>
    </source>
</evidence>
<reference evidence="2" key="1">
    <citation type="submission" date="2021-05" db="EMBL/GenBank/DDBJ databases">
        <title>Energy efficiency and biological interactions define the core microbiome of deep oligotrophic groundwater.</title>
        <authorList>
            <person name="Mehrshad M."/>
            <person name="Lopez-Fernandez M."/>
            <person name="Bell E."/>
            <person name="Bernier-Latmani R."/>
            <person name="Bertilsson S."/>
            <person name="Dopson M."/>
        </authorList>
    </citation>
    <scope>NUCLEOTIDE SEQUENCE</scope>
    <source>
        <strain evidence="2">Modern_marine.mb.64</strain>
    </source>
</reference>
<name>A0A948RZE2_UNCEI</name>
<keyword evidence="1" id="KW-1133">Transmembrane helix</keyword>
<protein>
    <submittedName>
        <fullName evidence="2">Uncharacterized protein</fullName>
    </submittedName>
</protein>
<feature type="transmembrane region" description="Helical" evidence="1">
    <location>
        <begin position="49"/>
        <end position="68"/>
    </location>
</feature>
<keyword evidence="1" id="KW-0472">Membrane</keyword>
<gene>
    <name evidence="2" type="ORF">KJ970_16025</name>
</gene>
<comment type="caution">
    <text evidence="2">The sequence shown here is derived from an EMBL/GenBank/DDBJ whole genome shotgun (WGS) entry which is preliminary data.</text>
</comment>
<evidence type="ECO:0000256" key="1">
    <source>
        <dbReference type="SAM" id="Phobius"/>
    </source>
</evidence>
<organism evidence="2 3">
    <name type="scientific">Eiseniibacteriota bacterium</name>
    <dbReference type="NCBI Taxonomy" id="2212470"/>
    <lineage>
        <taxon>Bacteria</taxon>
        <taxon>Candidatus Eiseniibacteriota</taxon>
    </lineage>
</organism>
<proteinExistence type="predicted"/>
<dbReference type="Proteomes" id="UP000777784">
    <property type="component" value="Unassembled WGS sequence"/>
</dbReference>
<evidence type="ECO:0000313" key="3">
    <source>
        <dbReference type="Proteomes" id="UP000777784"/>
    </source>
</evidence>
<feature type="transmembrane region" description="Helical" evidence="1">
    <location>
        <begin position="12"/>
        <end position="34"/>
    </location>
</feature>
<dbReference type="AlphaFoldDB" id="A0A948RZE2"/>
<feature type="transmembrane region" description="Helical" evidence="1">
    <location>
        <begin position="113"/>
        <end position="129"/>
    </location>
</feature>